<comment type="caution">
    <text evidence="1">The sequence shown here is derived from an EMBL/GenBank/DDBJ whole genome shotgun (WGS) entry which is preliminary data.</text>
</comment>
<dbReference type="Proteomes" id="UP001165120">
    <property type="component" value="Unassembled WGS sequence"/>
</dbReference>
<keyword evidence="2" id="KW-1185">Reference proteome</keyword>
<evidence type="ECO:0000313" key="1">
    <source>
        <dbReference type="EMBL" id="GME69591.1"/>
    </source>
</evidence>
<evidence type="ECO:0000313" key="2">
    <source>
        <dbReference type="Proteomes" id="UP001165120"/>
    </source>
</evidence>
<name>A0A9W6SYV9_CANBO</name>
<sequence length="199" mass="22632">MIVKVNSLQFLTLVNKKVQLILTIFFNNGESEDIEEVNLPIADSNEVTMNDSTLDPNQRSVKFINISSSDFNNNNNESNENNKNSINNMESSIQLTINNLGSSSSLKNIDSKNNSIIQIQNYKLHFSNDLINNNNNNDFSENSTINNDRETDFVITCSDDFDNNPPGLNSNDLSNRRFRYSTDDKKSSAILSRLRNFFK</sequence>
<dbReference type="AlphaFoldDB" id="A0A9W6SYV9"/>
<accession>A0A9W6SYV9</accession>
<dbReference type="EMBL" id="BSXN01000718">
    <property type="protein sequence ID" value="GME69591.1"/>
    <property type="molecule type" value="Genomic_DNA"/>
</dbReference>
<protein>
    <submittedName>
        <fullName evidence="1">Unnamed protein product</fullName>
    </submittedName>
</protein>
<gene>
    <name evidence="1" type="ORF">Cboi02_000242600</name>
</gene>
<reference evidence="1" key="1">
    <citation type="submission" date="2023-04" db="EMBL/GenBank/DDBJ databases">
        <title>Candida boidinii NBRC 10035.</title>
        <authorList>
            <person name="Ichikawa N."/>
            <person name="Sato H."/>
            <person name="Tonouchi N."/>
        </authorList>
    </citation>
    <scope>NUCLEOTIDE SEQUENCE</scope>
    <source>
        <strain evidence="1">NBRC 10035</strain>
    </source>
</reference>
<proteinExistence type="predicted"/>
<organism evidence="1 2">
    <name type="scientific">Candida boidinii</name>
    <name type="common">Yeast</name>
    <dbReference type="NCBI Taxonomy" id="5477"/>
    <lineage>
        <taxon>Eukaryota</taxon>
        <taxon>Fungi</taxon>
        <taxon>Dikarya</taxon>
        <taxon>Ascomycota</taxon>
        <taxon>Saccharomycotina</taxon>
        <taxon>Pichiomycetes</taxon>
        <taxon>Pichiales</taxon>
        <taxon>Pichiaceae</taxon>
        <taxon>Ogataea</taxon>
        <taxon>Ogataea/Candida clade</taxon>
    </lineage>
</organism>